<proteinExistence type="inferred from homology"/>
<evidence type="ECO:0000313" key="12">
    <source>
        <dbReference type="EMBL" id="KKS02940.1"/>
    </source>
</evidence>
<feature type="domain" description="Asn/Gln amidotransferase" evidence="11">
    <location>
        <begin position="304"/>
        <end position="451"/>
    </location>
</feature>
<dbReference type="SUPFAM" id="SSF55931">
    <property type="entry name" value="Glutamine synthetase/guanido kinase"/>
    <property type="match status" value="1"/>
</dbReference>
<dbReference type="GO" id="GO:0050567">
    <property type="term" value="F:glutaminyl-tRNA synthase (glutamine-hydrolyzing) activity"/>
    <property type="evidence" value="ECO:0007669"/>
    <property type="project" value="UniProtKB-UniRule"/>
</dbReference>
<dbReference type="EMBL" id="LCBC01000025">
    <property type="protein sequence ID" value="KKS02940.1"/>
    <property type="molecule type" value="Genomic_DNA"/>
</dbReference>
<keyword evidence="6 10" id="KW-0648">Protein biosynthesis</keyword>
<comment type="catalytic activity">
    <reaction evidence="9 10">
        <text>L-glutamyl-tRNA(Gln) + L-glutamine + ATP + H2O = L-glutaminyl-tRNA(Gln) + L-glutamate + ADP + phosphate + H(+)</text>
        <dbReference type="Rhea" id="RHEA:17521"/>
        <dbReference type="Rhea" id="RHEA-COMP:9681"/>
        <dbReference type="Rhea" id="RHEA-COMP:9684"/>
        <dbReference type="ChEBI" id="CHEBI:15377"/>
        <dbReference type="ChEBI" id="CHEBI:15378"/>
        <dbReference type="ChEBI" id="CHEBI:29985"/>
        <dbReference type="ChEBI" id="CHEBI:30616"/>
        <dbReference type="ChEBI" id="CHEBI:43474"/>
        <dbReference type="ChEBI" id="CHEBI:58359"/>
        <dbReference type="ChEBI" id="CHEBI:78520"/>
        <dbReference type="ChEBI" id="CHEBI:78521"/>
        <dbReference type="ChEBI" id="CHEBI:456216"/>
    </reaction>
</comment>
<comment type="subunit">
    <text evidence="2 10">Heterotrimer of A, B and C subunits.</text>
</comment>
<dbReference type="InterPro" id="IPR004413">
    <property type="entry name" value="GatB"/>
</dbReference>
<dbReference type="InterPro" id="IPR017959">
    <property type="entry name" value="Asn/Gln-tRNA_amidoTrfase_suB/E"/>
</dbReference>
<evidence type="ECO:0000256" key="7">
    <source>
        <dbReference type="ARBA" id="ARBA00024799"/>
    </source>
</evidence>
<dbReference type="HAMAP" id="MF_00121">
    <property type="entry name" value="GatB"/>
    <property type="match status" value="1"/>
</dbReference>
<dbReference type="PANTHER" id="PTHR11659">
    <property type="entry name" value="GLUTAMYL-TRNA GLN AMIDOTRANSFERASE SUBUNIT B MITOCHONDRIAL AND PROKARYOTIC PET112-RELATED"/>
    <property type="match status" value="1"/>
</dbReference>
<comment type="catalytic activity">
    <reaction evidence="8 10">
        <text>L-aspartyl-tRNA(Asn) + L-glutamine + ATP + H2O = L-asparaginyl-tRNA(Asn) + L-glutamate + ADP + phosphate + 2 H(+)</text>
        <dbReference type="Rhea" id="RHEA:14513"/>
        <dbReference type="Rhea" id="RHEA-COMP:9674"/>
        <dbReference type="Rhea" id="RHEA-COMP:9677"/>
        <dbReference type="ChEBI" id="CHEBI:15377"/>
        <dbReference type="ChEBI" id="CHEBI:15378"/>
        <dbReference type="ChEBI" id="CHEBI:29985"/>
        <dbReference type="ChEBI" id="CHEBI:30616"/>
        <dbReference type="ChEBI" id="CHEBI:43474"/>
        <dbReference type="ChEBI" id="CHEBI:58359"/>
        <dbReference type="ChEBI" id="CHEBI:78515"/>
        <dbReference type="ChEBI" id="CHEBI:78516"/>
        <dbReference type="ChEBI" id="CHEBI:456216"/>
    </reaction>
</comment>
<dbReference type="GO" id="GO:0016740">
    <property type="term" value="F:transferase activity"/>
    <property type="evidence" value="ECO:0007669"/>
    <property type="project" value="UniProtKB-KW"/>
</dbReference>
<dbReference type="InterPro" id="IPR003789">
    <property type="entry name" value="Asn/Gln_tRNA_amidoTrase-B-like"/>
</dbReference>
<name>A0A0G0VPP3_9BACT</name>
<dbReference type="Pfam" id="PF02934">
    <property type="entry name" value="GatB_N"/>
    <property type="match status" value="2"/>
</dbReference>
<dbReference type="InterPro" id="IPR042114">
    <property type="entry name" value="GatB_C_1"/>
</dbReference>
<dbReference type="GO" id="GO:0005524">
    <property type="term" value="F:ATP binding"/>
    <property type="evidence" value="ECO:0007669"/>
    <property type="project" value="UniProtKB-KW"/>
</dbReference>
<dbReference type="SUPFAM" id="SSF89095">
    <property type="entry name" value="GatB/YqeY motif"/>
    <property type="match status" value="1"/>
</dbReference>
<dbReference type="NCBIfam" id="TIGR00133">
    <property type="entry name" value="gatB"/>
    <property type="match status" value="1"/>
</dbReference>
<dbReference type="SMART" id="SM00845">
    <property type="entry name" value="GatB_Yqey"/>
    <property type="match status" value="1"/>
</dbReference>
<dbReference type="Pfam" id="PF02637">
    <property type="entry name" value="GatB_Yqey"/>
    <property type="match status" value="1"/>
</dbReference>
<sequence>MNYQPVIGLEVHIELSTKSKMFCSCSADYFGTKPNTHTCPVCLGLPGAMPKANKLAIEFVQKLGLALNCQPQLSSKFDRKNYFYPDLPKGFQISQYDLPFSKKGFLIIRVNGSSGVPLMEVVSEPEMSSAAEAKAYAQKLQQIVRYLEISDADMEKGSMRIEPNVSLRDVSQVSKVPRVPHALPNYKVELKNINSFRFAEKAINYEIERQTQVLKSGKIPHQETRGWDEKNNRTVSQRTKELAHDYRYFPEPDLPPFNCDQVYFSKLQSQIPELPDQKRERFLISYQILESEATLLCQDKYMANFFEETVKAYKGSPKKVVNWITGELLRRLNQTGQGIGDINLLPAQLAELLYFVDQNRITNATAKEIFEKMIQSTKSASELISELDLVLMSQKELEKLTETVIKNNQKAVADFKNDKKESLDFLIGQVQRLSKGKADPALVRQLLLDKLKS</sequence>
<dbReference type="FunFam" id="1.10.10.410:FF:000001">
    <property type="entry name" value="Aspartyl/glutamyl-tRNA(Asn/Gln) amidotransferase subunit B"/>
    <property type="match status" value="1"/>
</dbReference>
<gene>
    <name evidence="10" type="primary">gatB</name>
    <name evidence="12" type="ORF">UU56_C0025G0012</name>
</gene>
<dbReference type="Gene3D" id="1.10.150.380">
    <property type="entry name" value="GatB domain, N-terminal subdomain"/>
    <property type="match status" value="1"/>
</dbReference>
<dbReference type="PATRIC" id="fig|1618411.3.peg.1088"/>
<keyword evidence="3 10" id="KW-0436">Ligase</keyword>
<dbReference type="InterPro" id="IPR006075">
    <property type="entry name" value="Asn/Gln-tRNA_Trfase_suB/E_cat"/>
</dbReference>
<evidence type="ECO:0000256" key="6">
    <source>
        <dbReference type="ARBA" id="ARBA00022917"/>
    </source>
</evidence>
<evidence type="ECO:0000256" key="2">
    <source>
        <dbReference type="ARBA" id="ARBA00011123"/>
    </source>
</evidence>
<accession>A0A0G0VPP3</accession>
<evidence type="ECO:0000256" key="4">
    <source>
        <dbReference type="ARBA" id="ARBA00022741"/>
    </source>
</evidence>
<organism evidence="12 13">
    <name type="scientific">Candidatus Curtissbacteria bacterium GW2011_GWA2_41_24</name>
    <dbReference type="NCBI Taxonomy" id="1618411"/>
    <lineage>
        <taxon>Bacteria</taxon>
        <taxon>Candidatus Curtissiibacteriota</taxon>
    </lineage>
</organism>
<dbReference type="EC" id="6.3.5.-" evidence="10"/>
<comment type="similarity">
    <text evidence="1 10">Belongs to the GatB/GatE family. GatB subfamily.</text>
</comment>
<evidence type="ECO:0000256" key="10">
    <source>
        <dbReference type="HAMAP-Rule" id="MF_00121"/>
    </source>
</evidence>
<dbReference type="InterPro" id="IPR018027">
    <property type="entry name" value="Asn/Gln_amidotransferase"/>
</dbReference>
<evidence type="ECO:0000256" key="8">
    <source>
        <dbReference type="ARBA" id="ARBA00047380"/>
    </source>
</evidence>
<keyword evidence="5 10" id="KW-0067">ATP-binding</keyword>
<comment type="caution">
    <text evidence="12">The sequence shown here is derived from an EMBL/GenBank/DDBJ whole genome shotgun (WGS) entry which is preliminary data.</text>
</comment>
<evidence type="ECO:0000256" key="5">
    <source>
        <dbReference type="ARBA" id="ARBA00022840"/>
    </source>
</evidence>
<keyword evidence="12" id="KW-0808">Transferase</keyword>
<evidence type="ECO:0000259" key="11">
    <source>
        <dbReference type="SMART" id="SM00845"/>
    </source>
</evidence>
<dbReference type="InterPro" id="IPR023168">
    <property type="entry name" value="GatB_Yqey_C_2"/>
</dbReference>
<evidence type="ECO:0000256" key="9">
    <source>
        <dbReference type="ARBA" id="ARBA00047913"/>
    </source>
</evidence>
<evidence type="ECO:0000256" key="1">
    <source>
        <dbReference type="ARBA" id="ARBA00005306"/>
    </source>
</evidence>
<reference evidence="12 13" key="1">
    <citation type="journal article" date="2015" name="Nature">
        <title>rRNA introns, odd ribosomes, and small enigmatic genomes across a large radiation of phyla.</title>
        <authorList>
            <person name="Brown C.T."/>
            <person name="Hug L.A."/>
            <person name="Thomas B.C."/>
            <person name="Sharon I."/>
            <person name="Castelle C.J."/>
            <person name="Singh A."/>
            <person name="Wilkins M.J."/>
            <person name="Williams K.H."/>
            <person name="Banfield J.F."/>
        </authorList>
    </citation>
    <scope>NUCLEOTIDE SEQUENCE [LARGE SCALE GENOMIC DNA]</scope>
</reference>
<keyword evidence="4 10" id="KW-0547">Nucleotide-binding</keyword>
<evidence type="ECO:0000256" key="3">
    <source>
        <dbReference type="ARBA" id="ARBA00022598"/>
    </source>
</evidence>
<dbReference type="InterPro" id="IPR014746">
    <property type="entry name" value="Gln_synth/guanido_kin_cat_dom"/>
</dbReference>
<dbReference type="Proteomes" id="UP000034493">
    <property type="component" value="Unassembled WGS sequence"/>
</dbReference>
<dbReference type="GO" id="GO:0050566">
    <property type="term" value="F:asparaginyl-tRNA synthase (glutamine-hydrolyzing) activity"/>
    <property type="evidence" value="ECO:0007669"/>
    <property type="project" value="RHEA"/>
</dbReference>
<dbReference type="AlphaFoldDB" id="A0A0G0VPP3"/>
<dbReference type="NCBIfam" id="NF004012">
    <property type="entry name" value="PRK05477.1-2"/>
    <property type="match status" value="1"/>
</dbReference>
<evidence type="ECO:0000313" key="13">
    <source>
        <dbReference type="Proteomes" id="UP000034493"/>
    </source>
</evidence>
<protein>
    <recommendedName>
        <fullName evidence="10">Aspartyl/glutamyl-tRNA(Asn/Gln) amidotransferase subunit B</fullName>
        <shortName evidence="10">Asp/Glu-ADT subunit B</shortName>
        <ecNumber evidence="10">6.3.5.-</ecNumber>
    </recommendedName>
</protein>
<dbReference type="GO" id="GO:0006412">
    <property type="term" value="P:translation"/>
    <property type="evidence" value="ECO:0007669"/>
    <property type="project" value="UniProtKB-UniRule"/>
</dbReference>
<comment type="function">
    <text evidence="7 10">Allows the formation of correctly charged Asn-tRNA(Asn) or Gln-tRNA(Gln) through the transamidation of misacylated Asp-tRNA(Asn) or Glu-tRNA(Gln) in organisms which lack either or both of asparaginyl-tRNA or glutaminyl-tRNA synthetases. The reaction takes place in the presence of glutamine and ATP through an activated phospho-Asp-tRNA(Asn) or phospho-Glu-tRNA(Gln).</text>
</comment>
<dbReference type="Gene3D" id="1.10.10.410">
    <property type="match status" value="1"/>
</dbReference>